<sequence>MDYEQSTTSSNTSGYSEGLNSSSFNDTNDNDHDTSYNSNSSIERSQNHLDNNNVSSILEGSPIIKLSSEFVKLYPACDPYLYYGPLNDDTVHALSHNNSRPLILLLHNDKSVAANIFRNNVLGSEVIVDYLMENFIVWSWD</sequence>
<proteinExistence type="predicted"/>
<evidence type="ECO:0000313" key="3">
    <source>
        <dbReference type="EMBL" id="CAF4179165.1"/>
    </source>
</evidence>
<dbReference type="Gene3D" id="3.40.30.10">
    <property type="entry name" value="Glutaredoxin"/>
    <property type="match status" value="1"/>
</dbReference>
<evidence type="ECO:0000259" key="2">
    <source>
        <dbReference type="Pfam" id="PF21021"/>
    </source>
</evidence>
<dbReference type="InterPro" id="IPR049483">
    <property type="entry name" value="FAF1_2-like_UAS"/>
</dbReference>
<dbReference type="SUPFAM" id="SSF52833">
    <property type="entry name" value="Thioredoxin-like"/>
    <property type="match status" value="1"/>
</dbReference>
<evidence type="ECO:0000313" key="4">
    <source>
        <dbReference type="Proteomes" id="UP000663868"/>
    </source>
</evidence>
<dbReference type="Proteomes" id="UP000663868">
    <property type="component" value="Unassembled WGS sequence"/>
</dbReference>
<feature type="compositionally biased region" description="Polar residues" evidence="1">
    <location>
        <begin position="1"/>
        <end position="19"/>
    </location>
</feature>
<name>A0A820A3X7_9BILA</name>
<dbReference type="InterPro" id="IPR036249">
    <property type="entry name" value="Thioredoxin-like_sf"/>
</dbReference>
<reference evidence="3" key="1">
    <citation type="submission" date="2021-02" db="EMBL/GenBank/DDBJ databases">
        <authorList>
            <person name="Nowell W R."/>
        </authorList>
    </citation>
    <scope>NUCLEOTIDE SEQUENCE</scope>
</reference>
<feature type="region of interest" description="Disordered" evidence="1">
    <location>
        <begin position="1"/>
        <end position="48"/>
    </location>
</feature>
<accession>A0A820A3X7</accession>
<feature type="domain" description="Fas-associated factor 1/2-like UAS" evidence="2">
    <location>
        <begin position="67"/>
        <end position="141"/>
    </location>
</feature>
<gene>
    <name evidence="3" type="ORF">KXQ929_LOCUS38845</name>
</gene>
<feature type="non-terminal residue" evidence="3">
    <location>
        <position position="1"/>
    </location>
</feature>
<dbReference type="AlphaFoldDB" id="A0A820A3X7"/>
<protein>
    <recommendedName>
        <fullName evidence="2">Fas-associated factor 1/2-like UAS domain-containing protein</fullName>
    </recommendedName>
</protein>
<evidence type="ECO:0000256" key="1">
    <source>
        <dbReference type="SAM" id="MobiDB-lite"/>
    </source>
</evidence>
<organism evidence="3 4">
    <name type="scientific">Adineta steineri</name>
    <dbReference type="NCBI Taxonomy" id="433720"/>
    <lineage>
        <taxon>Eukaryota</taxon>
        <taxon>Metazoa</taxon>
        <taxon>Spiralia</taxon>
        <taxon>Gnathifera</taxon>
        <taxon>Rotifera</taxon>
        <taxon>Eurotatoria</taxon>
        <taxon>Bdelloidea</taxon>
        <taxon>Adinetida</taxon>
        <taxon>Adinetidae</taxon>
        <taxon>Adineta</taxon>
    </lineage>
</organism>
<dbReference type="Pfam" id="PF21021">
    <property type="entry name" value="FAF1"/>
    <property type="match status" value="1"/>
</dbReference>
<dbReference type="EMBL" id="CAJOBB010007134">
    <property type="protein sequence ID" value="CAF4179165.1"/>
    <property type="molecule type" value="Genomic_DNA"/>
</dbReference>
<comment type="caution">
    <text evidence="3">The sequence shown here is derived from an EMBL/GenBank/DDBJ whole genome shotgun (WGS) entry which is preliminary data.</text>
</comment>